<dbReference type="AlphaFoldDB" id="A0AAW4FQA8"/>
<evidence type="ECO:0000256" key="4">
    <source>
        <dbReference type="ARBA" id="ARBA00023015"/>
    </source>
</evidence>
<evidence type="ECO:0000256" key="1">
    <source>
        <dbReference type="ARBA" id="ARBA00005230"/>
    </source>
</evidence>
<dbReference type="SUPFAM" id="SSF50118">
    <property type="entry name" value="Cell growth inhibitor/plasmid maintenance toxic component"/>
    <property type="match status" value="1"/>
</dbReference>
<dbReference type="Proteomes" id="UP000744980">
    <property type="component" value="Unassembled WGS sequence"/>
</dbReference>
<sequence length="98" mass="10645">MARYDVYANPGGGLVLDVQADVLDELKTRVVVPLLPMEAAPKPAKRLNPVFEISGVRYTLVTQFLAAIPVSALAEPVSNLSERHDEIVAALDMVFHGF</sequence>
<reference evidence="8 9" key="1">
    <citation type="submission" date="2020-01" db="EMBL/GenBank/DDBJ databases">
        <title>Draft genome assembly of Ensifer adhaerens T173.</title>
        <authorList>
            <person name="Craig J.E."/>
            <person name="Stinchcombe J.R."/>
        </authorList>
    </citation>
    <scope>NUCLEOTIDE SEQUENCE [LARGE SCALE GENOMIC DNA]</scope>
    <source>
        <strain evidence="8 9">T173</strain>
    </source>
</reference>
<keyword evidence="5" id="KW-0804">Transcription</keyword>
<proteinExistence type="inferred from homology"/>
<dbReference type="InterPro" id="IPR011067">
    <property type="entry name" value="Plasmid_toxin/cell-grow_inhib"/>
</dbReference>
<evidence type="ECO:0000256" key="6">
    <source>
        <dbReference type="ARBA" id="ARBA00029628"/>
    </source>
</evidence>
<keyword evidence="3" id="KW-0678">Repressor</keyword>
<keyword evidence="4" id="KW-0805">Transcription regulation</keyword>
<organism evidence="8 9">
    <name type="scientific">Ensifer canadensis</name>
    <dbReference type="NCBI Taxonomy" id="555315"/>
    <lineage>
        <taxon>Bacteria</taxon>
        <taxon>Pseudomonadati</taxon>
        <taxon>Pseudomonadota</taxon>
        <taxon>Alphaproteobacteria</taxon>
        <taxon>Hyphomicrobiales</taxon>
        <taxon>Rhizobiaceae</taxon>
        <taxon>Sinorhizobium/Ensifer group</taxon>
        <taxon>Ensifer</taxon>
    </lineage>
</organism>
<evidence type="ECO:0000313" key="8">
    <source>
        <dbReference type="EMBL" id="MBM3093515.1"/>
    </source>
</evidence>
<dbReference type="Pfam" id="PF01845">
    <property type="entry name" value="CcdB"/>
    <property type="match status" value="1"/>
</dbReference>
<evidence type="ECO:0000256" key="7">
    <source>
        <dbReference type="ARBA" id="ARBA00033135"/>
    </source>
</evidence>
<keyword evidence="9" id="KW-1185">Reference proteome</keyword>
<dbReference type="RefSeq" id="WP_025429711.1">
    <property type="nucleotide sequence ID" value="NZ_CP083371.1"/>
</dbReference>
<accession>A0AAW4FQA8</accession>
<gene>
    <name evidence="8" type="ORF">GFB56_22365</name>
</gene>
<dbReference type="InterPro" id="IPR002712">
    <property type="entry name" value="CcdB"/>
</dbReference>
<name>A0AAW4FQA8_9HYPH</name>
<evidence type="ECO:0000313" key="9">
    <source>
        <dbReference type="Proteomes" id="UP000744980"/>
    </source>
</evidence>
<evidence type="ECO:0000256" key="2">
    <source>
        <dbReference type="ARBA" id="ARBA00015075"/>
    </source>
</evidence>
<dbReference type="GO" id="GO:0006276">
    <property type="term" value="P:plasmid maintenance"/>
    <property type="evidence" value="ECO:0007669"/>
    <property type="project" value="InterPro"/>
</dbReference>
<dbReference type="Gene3D" id="2.30.30.110">
    <property type="match status" value="1"/>
</dbReference>
<evidence type="ECO:0000256" key="3">
    <source>
        <dbReference type="ARBA" id="ARBA00022491"/>
    </source>
</evidence>
<dbReference type="GO" id="GO:0008657">
    <property type="term" value="F:DNA topoisomerase type II (double strand cut, ATP-hydrolyzing) inhibitor activity"/>
    <property type="evidence" value="ECO:0007669"/>
    <property type="project" value="InterPro"/>
</dbReference>
<protein>
    <recommendedName>
        <fullName evidence="2">Toxin CcdB</fullName>
    </recommendedName>
    <alternativeName>
        <fullName evidence="7">Cytotoxic protein CcdB</fullName>
    </alternativeName>
    <alternativeName>
        <fullName evidence="6">Protein LetD</fullName>
    </alternativeName>
</protein>
<comment type="caution">
    <text evidence="8">The sequence shown here is derived from an EMBL/GenBank/DDBJ whole genome shotgun (WGS) entry which is preliminary data.</text>
</comment>
<dbReference type="EMBL" id="WXFA01000016">
    <property type="protein sequence ID" value="MBM3093515.1"/>
    <property type="molecule type" value="Genomic_DNA"/>
</dbReference>
<comment type="similarity">
    <text evidence="1">Belongs to the CcdB toxin family.</text>
</comment>
<evidence type="ECO:0000256" key="5">
    <source>
        <dbReference type="ARBA" id="ARBA00023163"/>
    </source>
</evidence>